<dbReference type="InterPro" id="IPR011006">
    <property type="entry name" value="CheY-like_superfamily"/>
</dbReference>
<evidence type="ECO:0000256" key="3">
    <source>
        <dbReference type="PROSITE-ProRule" id="PRU00169"/>
    </source>
</evidence>
<dbReference type="EMBL" id="AP028654">
    <property type="protein sequence ID" value="BEP29249.1"/>
    <property type="molecule type" value="Genomic_DNA"/>
</dbReference>
<name>A0AAU9EMC4_9FIRM</name>
<organism evidence="5 6">
    <name type="scientific">Helicovermis profundi</name>
    <dbReference type="NCBI Taxonomy" id="3065157"/>
    <lineage>
        <taxon>Bacteria</taxon>
        <taxon>Bacillati</taxon>
        <taxon>Bacillota</taxon>
        <taxon>Clostridia</taxon>
        <taxon>Helicovermis</taxon>
    </lineage>
</organism>
<evidence type="ECO:0000313" key="5">
    <source>
        <dbReference type="EMBL" id="BEP29249.1"/>
    </source>
</evidence>
<gene>
    <name evidence="5" type="ORF">HLPR_15800</name>
</gene>
<evidence type="ECO:0000256" key="1">
    <source>
        <dbReference type="ARBA" id="ARBA00018672"/>
    </source>
</evidence>
<dbReference type="KEGG" id="hprf:HLPR_15800"/>
<proteinExistence type="predicted"/>
<dbReference type="Gene3D" id="3.40.50.2300">
    <property type="match status" value="1"/>
</dbReference>
<dbReference type="Proteomes" id="UP001321786">
    <property type="component" value="Chromosome"/>
</dbReference>
<sequence>MKILICDDSLMIRRQLKNLILSLGEYEVFEAENGSKAIEVYKANKPELVYMDIIMP</sequence>
<evidence type="ECO:0000313" key="6">
    <source>
        <dbReference type="Proteomes" id="UP001321786"/>
    </source>
</evidence>
<dbReference type="PROSITE" id="PS50110">
    <property type="entry name" value="RESPONSE_REGULATORY"/>
    <property type="match status" value="1"/>
</dbReference>
<keyword evidence="3" id="KW-0597">Phosphoprotein</keyword>
<evidence type="ECO:0000259" key="4">
    <source>
        <dbReference type="PROSITE" id="PS50110"/>
    </source>
</evidence>
<accession>A0AAU9EMC4</accession>
<keyword evidence="6" id="KW-1185">Reference proteome</keyword>
<comment type="function">
    <text evidence="2">May play the central regulatory role in sporulation. It may be an element of the effector pathway responsible for the activation of sporulation genes in response to nutritional stress. Spo0A may act in concert with spo0H (a sigma factor) to control the expression of some genes that are critical to the sporulation process.</text>
</comment>
<evidence type="ECO:0000256" key="2">
    <source>
        <dbReference type="ARBA" id="ARBA00024867"/>
    </source>
</evidence>
<protein>
    <recommendedName>
        <fullName evidence="1">Stage 0 sporulation protein A homolog</fullName>
    </recommendedName>
</protein>
<dbReference type="GO" id="GO:0000160">
    <property type="term" value="P:phosphorelay signal transduction system"/>
    <property type="evidence" value="ECO:0007669"/>
    <property type="project" value="InterPro"/>
</dbReference>
<dbReference type="InterPro" id="IPR001789">
    <property type="entry name" value="Sig_transdc_resp-reg_receiver"/>
</dbReference>
<feature type="domain" description="Response regulatory" evidence="4">
    <location>
        <begin position="2"/>
        <end position="56"/>
    </location>
</feature>
<dbReference type="SUPFAM" id="SSF52172">
    <property type="entry name" value="CheY-like"/>
    <property type="match status" value="1"/>
</dbReference>
<dbReference type="Pfam" id="PF00072">
    <property type="entry name" value="Response_reg"/>
    <property type="match status" value="1"/>
</dbReference>
<feature type="modified residue" description="4-aspartylphosphate" evidence="3">
    <location>
        <position position="52"/>
    </location>
</feature>
<dbReference type="AlphaFoldDB" id="A0AAU9EMC4"/>
<reference evidence="5 6" key="1">
    <citation type="submission" date="2023-08" db="EMBL/GenBank/DDBJ databases">
        <title>Helicovermis profunda gen. nov., sp. nov., a novel mesophilic, fermentative bacterium within the Bacillota from a deep-sea hydrothermal vent chimney.</title>
        <authorList>
            <person name="Miyazaki U."/>
            <person name="Mizutani D."/>
            <person name="Hashimoto Y."/>
            <person name="Tame A."/>
            <person name="Sawayama S."/>
            <person name="Miyazaki J."/>
            <person name="Takai K."/>
            <person name="Nakagawa S."/>
        </authorList>
    </citation>
    <scope>NUCLEOTIDE SEQUENCE [LARGE SCALE GENOMIC DNA]</scope>
    <source>
        <strain evidence="5 6">S502</strain>
    </source>
</reference>